<gene>
    <name evidence="2" type="ORF">METZ01_LOCUS480084</name>
</gene>
<feature type="non-terminal residue" evidence="2">
    <location>
        <position position="216"/>
    </location>
</feature>
<dbReference type="PANTHER" id="PTHR43768:SF3">
    <property type="entry name" value="TREHALOSE 6-PHOSPHATE PHOSPHATASE"/>
    <property type="match status" value="1"/>
</dbReference>
<dbReference type="GO" id="GO:0005992">
    <property type="term" value="P:trehalose biosynthetic process"/>
    <property type="evidence" value="ECO:0007669"/>
    <property type="project" value="InterPro"/>
</dbReference>
<keyword evidence="1" id="KW-0378">Hydrolase</keyword>
<dbReference type="Pfam" id="PF02358">
    <property type="entry name" value="Trehalose_PPase"/>
    <property type="match status" value="1"/>
</dbReference>
<organism evidence="2">
    <name type="scientific">marine metagenome</name>
    <dbReference type="NCBI Taxonomy" id="408172"/>
    <lineage>
        <taxon>unclassified sequences</taxon>
        <taxon>metagenomes</taxon>
        <taxon>ecological metagenomes</taxon>
    </lineage>
</organism>
<name>A0A383C5D5_9ZZZZ</name>
<feature type="non-terminal residue" evidence="2">
    <location>
        <position position="1"/>
    </location>
</feature>
<sequence length="216" mass="23885">VVSDSNGTWEHPQSLRELWPELAQRLAGQKFHLFLDFDGTLTPVRRRPDLASLSPEMSSRLVDLASHMPLAIVSGRDRNDVASLVGLGNLFYAGCHGFDIEDSRLPCLPLLDGQCSRDEIIDLGSSVAEAISGFCNVVLKVKQWAIAVHYRSASPKEAGALETILMDLLRPLSQFQISQGDRVVEITPNVPWNKGEAVLWLGKQFENQYGRGVAIY</sequence>
<protein>
    <recommendedName>
        <fullName evidence="3">Trehalose-phosphatase</fullName>
    </recommendedName>
</protein>
<evidence type="ECO:0000256" key="1">
    <source>
        <dbReference type="ARBA" id="ARBA00022801"/>
    </source>
</evidence>
<dbReference type="GO" id="GO:0004805">
    <property type="term" value="F:trehalose-phosphatase activity"/>
    <property type="evidence" value="ECO:0007669"/>
    <property type="project" value="InterPro"/>
</dbReference>
<evidence type="ECO:0008006" key="3">
    <source>
        <dbReference type="Google" id="ProtNLM"/>
    </source>
</evidence>
<dbReference type="NCBIfam" id="TIGR00685">
    <property type="entry name" value="T6PP"/>
    <property type="match status" value="1"/>
</dbReference>
<dbReference type="InterPro" id="IPR036412">
    <property type="entry name" value="HAD-like_sf"/>
</dbReference>
<dbReference type="Gene3D" id="3.40.50.1000">
    <property type="entry name" value="HAD superfamily/HAD-like"/>
    <property type="match status" value="1"/>
</dbReference>
<accession>A0A383C5D5</accession>
<dbReference type="AlphaFoldDB" id="A0A383C5D5"/>
<evidence type="ECO:0000313" key="2">
    <source>
        <dbReference type="EMBL" id="SVE27230.1"/>
    </source>
</evidence>
<proteinExistence type="predicted"/>
<dbReference type="InterPro" id="IPR003337">
    <property type="entry name" value="Trehalose_PPase"/>
</dbReference>
<dbReference type="PANTHER" id="PTHR43768">
    <property type="entry name" value="TREHALOSE 6-PHOSPHATE PHOSPHATASE"/>
    <property type="match status" value="1"/>
</dbReference>
<dbReference type="SUPFAM" id="SSF56784">
    <property type="entry name" value="HAD-like"/>
    <property type="match status" value="1"/>
</dbReference>
<dbReference type="EMBL" id="UINC01205862">
    <property type="protein sequence ID" value="SVE27230.1"/>
    <property type="molecule type" value="Genomic_DNA"/>
</dbReference>
<dbReference type="Gene3D" id="3.30.70.1020">
    <property type="entry name" value="Trehalose-6-phosphate phosphatase related protein, domain 2"/>
    <property type="match status" value="1"/>
</dbReference>
<dbReference type="InterPro" id="IPR044651">
    <property type="entry name" value="OTSB-like"/>
</dbReference>
<dbReference type="InterPro" id="IPR023214">
    <property type="entry name" value="HAD_sf"/>
</dbReference>
<reference evidence="2" key="1">
    <citation type="submission" date="2018-05" db="EMBL/GenBank/DDBJ databases">
        <authorList>
            <person name="Lanie J.A."/>
            <person name="Ng W.-L."/>
            <person name="Kazmierczak K.M."/>
            <person name="Andrzejewski T.M."/>
            <person name="Davidsen T.M."/>
            <person name="Wayne K.J."/>
            <person name="Tettelin H."/>
            <person name="Glass J.I."/>
            <person name="Rusch D."/>
            <person name="Podicherti R."/>
            <person name="Tsui H.-C.T."/>
            <person name="Winkler M.E."/>
        </authorList>
    </citation>
    <scope>NUCLEOTIDE SEQUENCE</scope>
</reference>